<keyword evidence="4 11" id="KW-0547">Nucleotide-binding</keyword>
<dbReference type="PRINTS" id="PR01040">
    <property type="entry name" value="TRNASYNTHTYR"/>
</dbReference>
<dbReference type="Proteomes" id="UP000237351">
    <property type="component" value="Chromosome"/>
</dbReference>
<dbReference type="RefSeq" id="WP_085784021.1">
    <property type="nucleotide sequence ID" value="NZ_CP008743.1"/>
</dbReference>
<keyword evidence="6 12" id="KW-0694">RNA-binding</keyword>
<dbReference type="InterPro" id="IPR002307">
    <property type="entry name" value="Tyr-tRNA-ligase"/>
</dbReference>
<dbReference type="GO" id="GO:0042803">
    <property type="term" value="F:protein homodimerization activity"/>
    <property type="evidence" value="ECO:0007669"/>
    <property type="project" value="UniProtKB-ARBA"/>
</dbReference>
<dbReference type="OrthoDB" id="9804243at2"/>
<keyword evidence="7 11" id="KW-0648">Protein biosynthesis</keyword>
<keyword evidence="5 11" id="KW-0067">ATP-binding</keyword>
<evidence type="ECO:0000256" key="2">
    <source>
        <dbReference type="ARBA" id="ARBA00022490"/>
    </source>
</evidence>
<keyword evidence="3 11" id="KW-0436">Ligase</keyword>
<dbReference type="FunFam" id="3.40.50.620:FF:000008">
    <property type="entry name" value="Tyrosine--tRNA ligase"/>
    <property type="match status" value="1"/>
</dbReference>
<dbReference type="PANTHER" id="PTHR11766">
    <property type="entry name" value="TYROSYL-TRNA SYNTHETASE"/>
    <property type="match status" value="1"/>
</dbReference>
<evidence type="ECO:0000256" key="6">
    <source>
        <dbReference type="ARBA" id="ARBA00022884"/>
    </source>
</evidence>
<accession>A0A1W6N466</accession>
<dbReference type="GO" id="GO:0003723">
    <property type="term" value="F:RNA binding"/>
    <property type="evidence" value="ECO:0007669"/>
    <property type="project" value="UniProtKB-KW"/>
</dbReference>
<evidence type="ECO:0000256" key="8">
    <source>
        <dbReference type="ARBA" id="ARBA00023146"/>
    </source>
</evidence>
<sequence length="424" mass="47684">MATLKSEFLLECQNRGFLHQATDLEGLDHRLTQKPLVAYLGFDATATSLHVGNLMQIMLLRMLQKYGHKPLVLIGGGTTRAGDPSGKDEMRKLLSVDDIANNSASIGKIFKKYLKFGEGASEAILVNNADWLLQLNYLDFLRDYGRHFSVNRMLTFDSIRMRLEREQNLSFLEFNYMVLQAYDFLELNRRYECVLQFGGADQWGNIVSGVDLVRRVDQKDVYGMTTPLITTSDGAKMGKTARGAIWLNEDMLSSYDYWQFWRNTADQDVGRFLRLYTEISLDEIKRLESLEGAEINEAKKVLADAATLLCHGTGAVQEARKTAESLFVKAGGEDYEAMLAALPSMTVSKDQVFQGLSVLDLFKSMGLTTSNGETRRLIQGSGARLNDQLVSDEFYKVTLDDFDEKGRLKLTAGKKRHGLVILQS</sequence>
<evidence type="ECO:0000256" key="3">
    <source>
        <dbReference type="ARBA" id="ARBA00022598"/>
    </source>
</evidence>
<dbReference type="FunFam" id="1.10.240.10:FF:000001">
    <property type="entry name" value="Tyrosine--tRNA ligase"/>
    <property type="match status" value="1"/>
</dbReference>
<protein>
    <recommendedName>
        <fullName evidence="11">Tyrosine--tRNA ligase</fullName>
        <ecNumber evidence="11">6.1.1.1</ecNumber>
    </recommendedName>
    <alternativeName>
        <fullName evidence="11">Tyrosyl-tRNA synthetase</fullName>
        <shortName evidence="11">TyrRS</shortName>
    </alternativeName>
</protein>
<dbReference type="InterPro" id="IPR036986">
    <property type="entry name" value="S4_RNA-bd_sf"/>
</dbReference>
<comment type="subunit">
    <text evidence="11">Homodimer.</text>
</comment>
<evidence type="ECO:0000256" key="11">
    <source>
        <dbReference type="HAMAP-Rule" id="MF_02006"/>
    </source>
</evidence>
<dbReference type="InterPro" id="IPR014729">
    <property type="entry name" value="Rossmann-like_a/b/a_fold"/>
</dbReference>
<comment type="function">
    <text evidence="11">Catalyzes the attachment of tyrosine to tRNA(Tyr) in a two-step reaction: tyrosine is first activated by ATP to form Tyr-AMP and then transferred to the acceptor end of tRNA(Tyr).</text>
</comment>
<dbReference type="SUPFAM" id="SSF52374">
    <property type="entry name" value="Nucleotidylyl transferase"/>
    <property type="match status" value="1"/>
</dbReference>
<dbReference type="PROSITE" id="PS50889">
    <property type="entry name" value="S4"/>
    <property type="match status" value="1"/>
</dbReference>
<dbReference type="KEGG" id="naf:GQ61_03785"/>
<evidence type="ECO:0000256" key="1">
    <source>
        <dbReference type="ARBA" id="ARBA00004496"/>
    </source>
</evidence>
<reference evidence="13 14" key="1">
    <citation type="submission" date="2014-06" db="EMBL/GenBank/DDBJ databases">
        <title>The genome of the endonuclear symbiont Nucleicultrix amoebiphila.</title>
        <authorList>
            <person name="Schulz F."/>
            <person name="Horn M."/>
        </authorList>
    </citation>
    <scope>NUCLEOTIDE SEQUENCE [LARGE SCALE GENOMIC DNA]</scope>
    <source>
        <strain evidence="13 14">FS5</strain>
    </source>
</reference>
<feature type="short sequence motif" description="'HIGH' region" evidence="11">
    <location>
        <begin position="44"/>
        <end position="53"/>
    </location>
</feature>
<dbReference type="Gene3D" id="3.10.290.10">
    <property type="entry name" value="RNA-binding S4 domain"/>
    <property type="match status" value="1"/>
</dbReference>
<proteinExistence type="inferred from homology"/>
<dbReference type="CDD" id="cd00805">
    <property type="entry name" value="TyrRS_core"/>
    <property type="match status" value="1"/>
</dbReference>
<evidence type="ECO:0000313" key="14">
    <source>
        <dbReference type="Proteomes" id="UP000237351"/>
    </source>
</evidence>
<dbReference type="GO" id="GO:0005829">
    <property type="term" value="C:cytosol"/>
    <property type="evidence" value="ECO:0007669"/>
    <property type="project" value="TreeGrafter"/>
</dbReference>
<keyword evidence="14" id="KW-1185">Reference proteome</keyword>
<keyword evidence="2 11" id="KW-0963">Cytoplasm</keyword>
<dbReference type="InterPro" id="IPR002305">
    <property type="entry name" value="aa-tRNA-synth_Ic"/>
</dbReference>
<dbReference type="InterPro" id="IPR024088">
    <property type="entry name" value="Tyr-tRNA-ligase_bac-type"/>
</dbReference>
<dbReference type="HAMAP" id="MF_02006">
    <property type="entry name" value="Tyr_tRNA_synth_type1"/>
    <property type="match status" value="1"/>
</dbReference>
<comment type="catalytic activity">
    <reaction evidence="9 11">
        <text>tRNA(Tyr) + L-tyrosine + ATP = L-tyrosyl-tRNA(Tyr) + AMP + diphosphate + H(+)</text>
        <dbReference type="Rhea" id="RHEA:10220"/>
        <dbReference type="Rhea" id="RHEA-COMP:9706"/>
        <dbReference type="Rhea" id="RHEA-COMP:9707"/>
        <dbReference type="ChEBI" id="CHEBI:15378"/>
        <dbReference type="ChEBI" id="CHEBI:30616"/>
        <dbReference type="ChEBI" id="CHEBI:33019"/>
        <dbReference type="ChEBI" id="CHEBI:58315"/>
        <dbReference type="ChEBI" id="CHEBI:78442"/>
        <dbReference type="ChEBI" id="CHEBI:78536"/>
        <dbReference type="ChEBI" id="CHEBI:456215"/>
        <dbReference type="EC" id="6.1.1.1"/>
    </reaction>
</comment>
<evidence type="ECO:0000256" key="10">
    <source>
        <dbReference type="ARBA" id="ARBA00060965"/>
    </source>
</evidence>
<feature type="binding site" evidence="11">
    <location>
        <position position="180"/>
    </location>
    <ligand>
        <name>L-tyrosine</name>
        <dbReference type="ChEBI" id="CHEBI:58315"/>
    </ligand>
</feature>
<dbReference type="InterPro" id="IPR024107">
    <property type="entry name" value="Tyr-tRNA-ligase_bac_1"/>
</dbReference>
<dbReference type="STRING" id="1414854.GQ61_03785"/>
<keyword evidence="8 11" id="KW-0030">Aminoacyl-tRNA synthetase</keyword>
<dbReference type="EC" id="6.1.1.1" evidence="11"/>
<dbReference type="GO" id="GO:0004831">
    <property type="term" value="F:tyrosine-tRNA ligase activity"/>
    <property type="evidence" value="ECO:0007669"/>
    <property type="project" value="UniProtKB-UniRule"/>
</dbReference>
<dbReference type="GO" id="GO:0006437">
    <property type="term" value="P:tyrosyl-tRNA aminoacylation"/>
    <property type="evidence" value="ECO:0007669"/>
    <property type="project" value="UniProtKB-UniRule"/>
</dbReference>
<evidence type="ECO:0000256" key="12">
    <source>
        <dbReference type="PROSITE-ProRule" id="PRU00182"/>
    </source>
</evidence>
<feature type="short sequence motif" description="'KMSKS' region" evidence="11">
    <location>
        <begin position="236"/>
        <end position="240"/>
    </location>
</feature>
<feature type="binding site" evidence="11">
    <location>
        <position position="39"/>
    </location>
    <ligand>
        <name>L-tyrosine</name>
        <dbReference type="ChEBI" id="CHEBI:58315"/>
    </ligand>
</feature>
<name>A0A1W6N466_9PROT</name>
<organism evidence="13 14">
    <name type="scientific">Candidatus Nucleicultrix amoebiphila FS5</name>
    <dbReference type="NCBI Taxonomy" id="1414854"/>
    <lineage>
        <taxon>Bacteria</taxon>
        <taxon>Pseudomonadati</taxon>
        <taxon>Pseudomonadota</taxon>
        <taxon>Alphaproteobacteria</taxon>
        <taxon>Holosporales</taxon>
        <taxon>Candidatus Nucleicultricaceae</taxon>
        <taxon>Candidatus Nucleicultrix</taxon>
    </lineage>
</organism>
<comment type="subcellular location">
    <subcellularLocation>
        <location evidence="1 11">Cytoplasm</location>
    </subcellularLocation>
</comment>
<dbReference type="NCBIfam" id="TIGR00234">
    <property type="entry name" value="tyrS"/>
    <property type="match status" value="1"/>
</dbReference>
<dbReference type="PANTHER" id="PTHR11766:SF0">
    <property type="entry name" value="TYROSINE--TRNA LIGASE, MITOCHONDRIAL"/>
    <property type="match status" value="1"/>
</dbReference>
<evidence type="ECO:0000313" key="13">
    <source>
        <dbReference type="EMBL" id="ARN84579.1"/>
    </source>
</evidence>
<dbReference type="Gene3D" id="1.10.240.10">
    <property type="entry name" value="Tyrosyl-Transfer RNA Synthetase"/>
    <property type="match status" value="1"/>
</dbReference>
<dbReference type="AlphaFoldDB" id="A0A1W6N466"/>
<evidence type="ECO:0000256" key="4">
    <source>
        <dbReference type="ARBA" id="ARBA00022741"/>
    </source>
</evidence>
<dbReference type="GO" id="GO:0005524">
    <property type="term" value="F:ATP binding"/>
    <property type="evidence" value="ECO:0007669"/>
    <property type="project" value="UniProtKB-UniRule"/>
</dbReference>
<gene>
    <name evidence="11" type="primary">tyrS</name>
    <name evidence="13" type="ORF">GQ61_03785</name>
</gene>
<evidence type="ECO:0000256" key="5">
    <source>
        <dbReference type="ARBA" id="ARBA00022840"/>
    </source>
</evidence>
<dbReference type="Gene3D" id="3.40.50.620">
    <property type="entry name" value="HUPs"/>
    <property type="match status" value="1"/>
</dbReference>
<evidence type="ECO:0000256" key="9">
    <source>
        <dbReference type="ARBA" id="ARBA00048248"/>
    </source>
</evidence>
<comment type="similarity">
    <text evidence="10 11">Belongs to the class-I aminoacyl-tRNA synthetase family. TyrS type 1 subfamily.</text>
</comment>
<evidence type="ECO:0000256" key="7">
    <source>
        <dbReference type="ARBA" id="ARBA00022917"/>
    </source>
</evidence>
<dbReference type="Pfam" id="PF00579">
    <property type="entry name" value="tRNA-synt_1b"/>
    <property type="match status" value="1"/>
</dbReference>
<dbReference type="SUPFAM" id="SSF55174">
    <property type="entry name" value="Alpha-L RNA-binding motif"/>
    <property type="match status" value="1"/>
</dbReference>
<dbReference type="EMBL" id="CP008743">
    <property type="protein sequence ID" value="ARN84579.1"/>
    <property type="molecule type" value="Genomic_DNA"/>
</dbReference>
<feature type="binding site" evidence="11">
    <location>
        <position position="239"/>
    </location>
    <ligand>
        <name>ATP</name>
        <dbReference type="ChEBI" id="CHEBI:30616"/>
    </ligand>
</feature>
<feature type="binding site" evidence="11">
    <location>
        <position position="176"/>
    </location>
    <ligand>
        <name>L-tyrosine</name>
        <dbReference type="ChEBI" id="CHEBI:58315"/>
    </ligand>
</feature>